<organism evidence="1 2">
    <name type="scientific">Fructilactobacillus florum DSM 22689 = JCM 16035</name>
    <dbReference type="NCBI Taxonomy" id="1423745"/>
    <lineage>
        <taxon>Bacteria</taxon>
        <taxon>Bacillati</taxon>
        <taxon>Bacillota</taxon>
        <taxon>Bacilli</taxon>
        <taxon>Lactobacillales</taxon>
        <taxon>Lactobacillaceae</taxon>
        <taxon>Fructilactobacillus</taxon>
    </lineage>
</organism>
<evidence type="ECO:0000313" key="1">
    <source>
        <dbReference type="EMBL" id="KRM89813.1"/>
    </source>
</evidence>
<proteinExistence type="predicted"/>
<comment type="caution">
    <text evidence="1">The sequence shown here is derived from an EMBL/GenBank/DDBJ whole genome shotgun (WGS) entry which is preliminary data.</text>
</comment>
<evidence type="ECO:0008006" key="3">
    <source>
        <dbReference type="Google" id="ProtNLM"/>
    </source>
</evidence>
<dbReference type="EMBL" id="AYZI01000013">
    <property type="protein sequence ID" value="KRM89813.1"/>
    <property type="molecule type" value="Genomic_DNA"/>
</dbReference>
<sequence>MNCKNQQQLPFIIAHEISHILNCDQSDAKLCFSTLLNTKYEFKANCGAIELLVPYYLNSLDNYEQANLDDFMKMFAIPVDMQDICKCKIINYVQK</sequence>
<accession>A0A0R2CES6</accession>
<gene>
    <name evidence="1" type="ORF">FC87_GL000330</name>
</gene>
<dbReference type="Proteomes" id="UP000051586">
    <property type="component" value="Unassembled WGS sequence"/>
</dbReference>
<protein>
    <recommendedName>
        <fullName evidence="3">IrrE N-terminal-like domain-containing protein</fullName>
    </recommendedName>
</protein>
<evidence type="ECO:0000313" key="2">
    <source>
        <dbReference type="Proteomes" id="UP000051586"/>
    </source>
</evidence>
<reference evidence="1 2" key="1">
    <citation type="journal article" date="2015" name="Genome Announc.">
        <title>Expanding the biotechnology potential of lactobacilli through comparative genomics of 213 strains and associated genera.</title>
        <authorList>
            <person name="Sun Z."/>
            <person name="Harris H.M."/>
            <person name="McCann A."/>
            <person name="Guo C."/>
            <person name="Argimon S."/>
            <person name="Zhang W."/>
            <person name="Yang X."/>
            <person name="Jeffery I.B."/>
            <person name="Cooney J.C."/>
            <person name="Kagawa T.F."/>
            <person name="Liu W."/>
            <person name="Song Y."/>
            <person name="Salvetti E."/>
            <person name="Wrobel A."/>
            <person name="Rasinkangas P."/>
            <person name="Parkhill J."/>
            <person name="Rea M.C."/>
            <person name="O'Sullivan O."/>
            <person name="Ritari J."/>
            <person name="Douillard F.P."/>
            <person name="Paul Ross R."/>
            <person name="Yang R."/>
            <person name="Briner A.E."/>
            <person name="Felis G.E."/>
            <person name="de Vos W.M."/>
            <person name="Barrangou R."/>
            <person name="Klaenhammer T.R."/>
            <person name="Caufield P.W."/>
            <person name="Cui Y."/>
            <person name="Zhang H."/>
            <person name="O'Toole P.W."/>
        </authorList>
    </citation>
    <scope>NUCLEOTIDE SEQUENCE [LARGE SCALE GENOMIC DNA]</scope>
    <source>
        <strain evidence="1 2">DSM 22689</strain>
    </source>
</reference>
<name>A0A0R2CES6_9LACO</name>
<dbReference type="STRING" id="1423745.GCA_001311215_02002"/>
<dbReference type="AlphaFoldDB" id="A0A0R2CES6"/>
<dbReference type="PATRIC" id="fig|1423745.4.peg.351"/>